<dbReference type="GO" id="GO:0016020">
    <property type="term" value="C:membrane"/>
    <property type="evidence" value="ECO:0007669"/>
    <property type="project" value="UniProtKB-SubCell"/>
</dbReference>
<evidence type="ECO:0000256" key="1">
    <source>
        <dbReference type="ARBA" id="ARBA00004141"/>
    </source>
</evidence>
<protein>
    <submittedName>
        <fullName evidence="7">CcmB protein</fullName>
    </submittedName>
</protein>
<dbReference type="Pfam" id="PF03379">
    <property type="entry name" value="CcmB"/>
    <property type="match status" value="1"/>
</dbReference>
<dbReference type="PRINTS" id="PR01414">
    <property type="entry name" value="CCMBBIOGNSIS"/>
</dbReference>
<feature type="transmembrane region" description="Helical" evidence="6">
    <location>
        <begin position="21"/>
        <end position="39"/>
    </location>
</feature>
<evidence type="ECO:0000313" key="7">
    <source>
        <dbReference type="EMBL" id="OIQ51107.1"/>
    </source>
</evidence>
<proteinExistence type="inferred from homology"/>
<comment type="caution">
    <text evidence="7">The sequence shown here is derived from an EMBL/GenBank/DDBJ whole genome shotgun (WGS) entry which is preliminary data.</text>
</comment>
<organism evidence="7 8">
    <name type="scientific">Pseudodesulfovibrio hydrargyri</name>
    <dbReference type="NCBI Taxonomy" id="2125990"/>
    <lineage>
        <taxon>Bacteria</taxon>
        <taxon>Pseudomonadati</taxon>
        <taxon>Thermodesulfobacteriota</taxon>
        <taxon>Desulfovibrionia</taxon>
        <taxon>Desulfovibrionales</taxon>
        <taxon>Desulfovibrionaceae</taxon>
    </lineage>
</organism>
<dbReference type="InterPro" id="IPR003544">
    <property type="entry name" value="Cyt_c_biogenesis_CcmB"/>
</dbReference>
<feature type="transmembrane region" description="Helical" evidence="6">
    <location>
        <begin position="95"/>
        <end position="118"/>
    </location>
</feature>
<feature type="transmembrane region" description="Helical" evidence="6">
    <location>
        <begin position="163"/>
        <end position="185"/>
    </location>
</feature>
<name>A0A1J5N662_9BACT</name>
<dbReference type="AlphaFoldDB" id="A0A1J5N662"/>
<feature type="transmembrane region" description="Helical" evidence="6">
    <location>
        <begin position="130"/>
        <end position="151"/>
    </location>
</feature>
<evidence type="ECO:0000256" key="3">
    <source>
        <dbReference type="ARBA" id="ARBA00022692"/>
    </source>
</evidence>
<comment type="similarity">
    <text evidence="2">Belongs to the CcmB/CycW/HelB family.</text>
</comment>
<keyword evidence="5 6" id="KW-0472">Membrane</keyword>
<evidence type="ECO:0000256" key="6">
    <source>
        <dbReference type="SAM" id="Phobius"/>
    </source>
</evidence>
<dbReference type="GO" id="GO:0017004">
    <property type="term" value="P:cytochrome complex assembly"/>
    <property type="evidence" value="ECO:0007669"/>
    <property type="project" value="InterPro"/>
</dbReference>
<evidence type="ECO:0000256" key="2">
    <source>
        <dbReference type="ARBA" id="ARBA00010544"/>
    </source>
</evidence>
<dbReference type="RefSeq" id="WP_071546490.1">
    <property type="nucleotide sequence ID" value="NZ_LKAQ01000004.1"/>
</dbReference>
<comment type="subcellular location">
    <subcellularLocation>
        <location evidence="1">Membrane</location>
        <topology evidence="1">Multi-pass membrane protein</topology>
    </subcellularLocation>
</comment>
<accession>A0A1J5N662</accession>
<gene>
    <name evidence="7" type="ORF">BerOc1_03052</name>
</gene>
<evidence type="ECO:0000256" key="5">
    <source>
        <dbReference type="ARBA" id="ARBA00023136"/>
    </source>
</evidence>
<reference evidence="7 8" key="1">
    <citation type="submission" date="2015-09" db="EMBL/GenBank/DDBJ databases">
        <title>Genome of Desulfovibrio dechloracetivorans BerOc1, a mercury methylating strain isolated from highly hydrocarbons and metals contaminated coastal sediments.</title>
        <authorList>
            <person name="Goni Urriza M."/>
            <person name="Gassie C."/>
            <person name="Bouchez O."/>
            <person name="Klopp C."/>
            <person name="Ranchou-Peyruse A."/>
            <person name="Remy G."/>
        </authorList>
    </citation>
    <scope>NUCLEOTIDE SEQUENCE [LARGE SCALE GENOMIC DNA]</scope>
    <source>
        <strain evidence="7 8">BerOc1</strain>
    </source>
</reference>
<feature type="transmembrane region" description="Helical" evidence="6">
    <location>
        <begin position="51"/>
        <end position="74"/>
    </location>
</feature>
<dbReference type="Proteomes" id="UP000181901">
    <property type="component" value="Unassembled WGS sequence"/>
</dbReference>
<evidence type="ECO:0000256" key="4">
    <source>
        <dbReference type="ARBA" id="ARBA00022989"/>
    </source>
</evidence>
<keyword evidence="4 6" id="KW-1133">Transmembrane helix</keyword>
<dbReference type="GO" id="GO:0015232">
    <property type="term" value="F:heme transmembrane transporter activity"/>
    <property type="evidence" value="ECO:0007669"/>
    <property type="project" value="InterPro"/>
</dbReference>
<keyword evidence="3 6" id="KW-0812">Transmembrane</keyword>
<keyword evidence="8" id="KW-1185">Reference proteome</keyword>
<feature type="transmembrane region" description="Helical" evidence="6">
    <location>
        <begin position="197"/>
        <end position="221"/>
    </location>
</feature>
<evidence type="ECO:0000313" key="8">
    <source>
        <dbReference type="Proteomes" id="UP000181901"/>
    </source>
</evidence>
<sequence>MLKRTLVMAKKDLKLSLSGGQGLVQAVLLGLLLIFLFSLSKPLGGAISPQAAGAIFWLASAFGLVLVFNDLFAIEEMNGARIGILSSPAPVHAVWLGKGLAGFGLLFVSQLVFLPATAAFLGQSVHGPWWLLWVTLLGADLGLVIIGALLGALSQGQAARESLLSVIVFPLLLPVLLSGITLFGLCFSPEHTMGYGQWLGLIFAFDCLFGGAGLFLFPFVYSGEE</sequence>
<dbReference type="EMBL" id="LKAQ01000004">
    <property type="protein sequence ID" value="OIQ51107.1"/>
    <property type="molecule type" value="Genomic_DNA"/>
</dbReference>
<dbReference type="OrthoDB" id="5459399at2"/>